<reference evidence="4" key="1">
    <citation type="journal article" date="2014" name="Nat. Genet.">
        <title>The genome of the stress-tolerant wild tomato species Solanum pennellii.</title>
        <authorList>
            <person name="Bolger A."/>
            <person name="Scossa F."/>
            <person name="Bolger M.E."/>
            <person name="Lanz C."/>
            <person name="Maumus F."/>
            <person name="Tohge T."/>
            <person name="Quesneville H."/>
            <person name="Alseekh S."/>
            <person name="Sorensen I."/>
            <person name="Lichtenstein G."/>
            <person name="Fich E.A."/>
            <person name="Conte M."/>
            <person name="Keller H."/>
            <person name="Schneeberger K."/>
            <person name="Schwacke R."/>
            <person name="Ofner I."/>
            <person name="Vrebalov J."/>
            <person name="Xu Y."/>
            <person name="Osorio S."/>
            <person name="Aflitos S.A."/>
            <person name="Schijlen E."/>
            <person name="Jimenez-Gomez J.M."/>
            <person name="Ryngajllo M."/>
            <person name="Kimura S."/>
            <person name="Kumar R."/>
            <person name="Koenig D."/>
            <person name="Headland L.R."/>
            <person name="Maloof J.N."/>
            <person name="Sinha N."/>
            <person name="van Ham R.C."/>
            <person name="Lankhorst R.K."/>
            <person name="Mao L."/>
            <person name="Vogel A."/>
            <person name="Arsova B."/>
            <person name="Panstruga R."/>
            <person name="Fei Z."/>
            <person name="Rose J.K."/>
            <person name="Zamir D."/>
            <person name="Carrari F."/>
            <person name="Giovannoni J.J."/>
            <person name="Weigel D."/>
            <person name="Usadel B."/>
            <person name="Fernie A.R."/>
        </authorList>
    </citation>
    <scope>NUCLEOTIDE SEQUENCE [LARGE SCALE GENOMIC DNA]</scope>
    <source>
        <strain evidence="4">cv. LA0716</strain>
    </source>
</reference>
<keyword evidence="4" id="KW-1185">Reference proteome</keyword>
<evidence type="ECO:0000259" key="3">
    <source>
        <dbReference type="PROSITE" id="PS50158"/>
    </source>
</evidence>
<evidence type="ECO:0000256" key="2">
    <source>
        <dbReference type="SAM" id="MobiDB-lite"/>
    </source>
</evidence>
<organism evidence="4 5">
    <name type="scientific">Solanum pennellii</name>
    <name type="common">Tomato</name>
    <name type="synonym">Lycopersicon pennellii</name>
    <dbReference type="NCBI Taxonomy" id="28526"/>
    <lineage>
        <taxon>Eukaryota</taxon>
        <taxon>Viridiplantae</taxon>
        <taxon>Streptophyta</taxon>
        <taxon>Embryophyta</taxon>
        <taxon>Tracheophyta</taxon>
        <taxon>Spermatophyta</taxon>
        <taxon>Magnoliopsida</taxon>
        <taxon>eudicotyledons</taxon>
        <taxon>Gunneridae</taxon>
        <taxon>Pentapetalae</taxon>
        <taxon>asterids</taxon>
        <taxon>lamiids</taxon>
        <taxon>Solanales</taxon>
        <taxon>Solanaceae</taxon>
        <taxon>Solanoideae</taxon>
        <taxon>Solaneae</taxon>
        <taxon>Solanum</taxon>
        <taxon>Solanum subgen. Lycopersicon</taxon>
    </lineage>
</organism>
<dbReference type="SMART" id="SM00343">
    <property type="entry name" value="ZnF_C2HC"/>
    <property type="match status" value="1"/>
</dbReference>
<keyword evidence="1" id="KW-0863">Zinc-finger</keyword>
<dbReference type="InterPro" id="IPR001878">
    <property type="entry name" value="Znf_CCHC"/>
</dbReference>
<gene>
    <name evidence="5" type="primary">LOC107001110</name>
</gene>
<keyword evidence="1" id="KW-0479">Metal-binding</keyword>
<keyword evidence="1" id="KW-0862">Zinc</keyword>
<protein>
    <submittedName>
        <fullName evidence="5">Uncharacterized protein LOC107001110</fullName>
    </submittedName>
</protein>
<feature type="region of interest" description="Disordered" evidence="2">
    <location>
        <begin position="100"/>
        <end position="146"/>
    </location>
</feature>
<dbReference type="PROSITE" id="PS50158">
    <property type="entry name" value="ZF_CCHC"/>
    <property type="match status" value="1"/>
</dbReference>
<reference evidence="5" key="2">
    <citation type="submission" date="2025-08" db="UniProtKB">
        <authorList>
            <consortium name="RefSeq"/>
        </authorList>
    </citation>
    <scope>IDENTIFICATION</scope>
</reference>
<dbReference type="GeneID" id="107001110"/>
<dbReference type="Proteomes" id="UP000694930">
    <property type="component" value="Chromosome 10"/>
</dbReference>
<proteinExistence type="predicted"/>
<evidence type="ECO:0000313" key="4">
    <source>
        <dbReference type="Proteomes" id="UP000694930"/>
    </source>
</evidence>
<evidence type="ECO:0000256" key="1">
    <source>
        <dbReference type="PROSITE-ProRule" id="PRU00047"/>
    </source>
</evidence>
<accession>A0ABM1FC89</accession>
<feature type="compositionally biased region" description="Basic and acidic residues" evidence="2">
    <location>
        <begin position="100"/>
        <end position="111"/>
    </location>
</feature>
<sequence>MTRFVTGVADLVKEECRTAILLGDMNLYRLMVYAQSIEESKLNRISKNLKIIDQGEGGSSSQGVKTICVTCGKKNFGKCLFRNGNCFGCGKDGHKVRDCDNDSYRGGEAKQDPPSAPEGGAPKRNHIYAMRARGSKPDDEDDVDKL</sequence>
<dbReference type="RefSeq" id="XP_015054764.1">
    <property type="nucleotide sequence ID" value="XM_015199278.1"/>
</dbReference>
<name>A0ABM1FC89_SOLPN</name>
<feature type="domain" description="CCHC-type" evidence="3">
    <location>
        <begin position="86"/>
        <end position="99"/>
    </location>
</feature>
<evidence type="ECO:0000313" key="5">
    <source>
        <dbReference type="RefSeq" id="XP_015054764.1"/>
    </source>
</evidence>